<organism evidence="1 2">
    <name type="scientific">Paenibacillus polymyxa</name>
    <name type="common">Bacillus polymyxa</name>
    <dbReference type="NCBI Taxonomy" id="1406"/>
    <lineage>
        <taxon>Bacteria</taxon>
        <taxon>Bacillati</taxon>
        <taxon>Bacillota</taxon>
        <taxon>Bacilli</taxon>
        <taxon>Bacillales</taxon>
        <taxon>Paenibacillaceae</taxon>
        <taxon>Paenibacillus</taxon>
    </lineage>
</organism>
<comment type="caution">
    <text evidence="1">The sequence shown here is derived from an EMBL/GenBank/DDBJ whole genome shotgun (WGS) entry which is preliminary data.</text>
</comment>
<sequence length="100" mass="11297">MGKEFKVKFVKDKDLKRFHTTGVLTSYSRNMFVIHLLEEVSPILQEFTIVDGSTSDMTLEDGDAINYIHAALSIAPENLPNIIDSLQILYDNYISQSDGE</sequence>
<evidence type="ECO:0000313" key="1">
    <source>
        <dbReference type="EMBL" id="ODA08741.1"/>
    </source>
</evidence>
<name>A0ABX2ZEJ9_PAEPO</name>
<keyword evidence="2" id="KW-1185">Reference proteome</keyword>
<proteinExistence type="predicted"/>
<dbReference type="EMBL" id="LYND01000129">
    <property type="protein sequence ID" value="ODA08741.1"/>
    <property type="molecule type" value="Genomic_DNA"/>
</dbReference>
<accession>A0ABX2ZEJ9</accession>
<protein>
    <submittedName>
        <fullName evidence="1">Uncharacterized protein</fullName>
    </submittedName>
</protein>
<dbReference type="Proteomes" id="UP000094974">
    <property type="component" value="Unassembled WGS sequence"/>
</dbReference>
<evidence type="ECO:0000313" key="2">
    <source>
        <dbReference type="Proteomes" id="UP000094974"/>
    </source>
</evidence>
<dbReference type="RefSeq" id="WP_068940100.1">
    <property type="nucleotide sequence ID" value="NZ_LYND01000129.1"/>
</dbReference>
<gene>
    <name evidence="1" type="ORF">A7312_04885</name>
</gene>
<reference evidence="2" key="1">
    <citation type="submission" date="2016-05" db="EMBL/GenBank/DDBJ databases">
        <title>Whole genome shotgun sequencing of cultured foodborne pathogen.</title>
        <authorList>
            <person name="Zheng J."/>
            <person name="Timme R."/>
            <person name="Allard M."/>
            <person name="Strain E."/>
            <person name="Luo Y."/>
            <person name="Brown E."/>
        </authorList>
    </citation>
    <scope>NUCLEOTIDE SEQUENCE [LARGE SCALE GENOMIC DNA]</scope>
    <source>
        <strain evidence="2">CFSAN034343</strain>
    </source>
</reference>